<dbReference type="EMBL" id="AP027148">
    <property type="protein sequence ID" value="BDV36730.1"/>
    <property type="molecule type" value="Genomic_DNA"/>
</dbReference>
<feature type="region of interest" description="Disordered" evidence="1">
    <location>
        <begin position="78"/>
        <end position="132"/>
    </location>
</feature>
<keyword evidence="3" id="KW-1185">Reference proteome</keyword>
<evidence type="ECO:0008006" key="4">
    <source>
        <dbReference type="Google" id="ProtNLM"/>
    </source>
</evidence>
<name>A0ABM8EF98_9HYPH</name>
<geneLocation type="plasmid" evidence="2 3">
    <name>pSS37A-Re-6</name>
</geneLocation>
<dbReference type="RefSeq" id="WP_281932849.1">
    <property type="nucleotide sequence ID" value="NZ_AP027148.1"/>
</dbReference>
<feature type="compositionally biased region" description="Low complexity" evidence="1">
    <location>
        <begin position="93"/>
        <end position="110"/>
    </location>
</feature>
<accession>A0ABM8EF98</accession>
<evidence type="ECO:0000313" key="3">
    <source>
        <dbReference type="Proteomes" id="UP001317629"/>
    </source>
</evidence>
<evidence type="ECO:0000256" key="1">
    <source>
        <dbReference type="SAM" id="MobiDB-lite"/>
    </source>
</evidence>
<feature type="compositionally biased region" description="Basic and acidic residues" evidence="1">
    <location>
        <begin position="78"/>
        <end position="92"/>
    </location>
</feature>
<feature type="compositionally biased region" description="Basic and acidic residues" evidence="1">
    <location>
        <begin position="121"/>
        <end position="132"/>
    </location>
</feature>
<organism evidence="2 3">
    <name type="scientific">Methylocystis iwaonis</name>
    <dbReference type="NCBI Taxonomy" id="2885079"/>
    <lineage>
        <taxon>Bacteria</taxon>
        <taxon>Pseudomonadati</taxon>
        <taxon>Pseudomonadota</taxon>
        <taxon>Alphaproteobacteria</taxon>
        <taxon>Hyphomicrobiales</taxon>
        <taxon>Methylocystaceae</taxon>
        <taxon>Methylocystis</taxon>
    </lineage>
</organism>
<protein>
    <recommendedName>
        <fullName evidence="4">Mobilization protein</fullName>
    </recommendedName>
</protein>
<reference evidence="2 3" key="1">
    <citation type="journal article" date="2023" name="Int. J. Syst. Evol. Microbiol.">
        <title>Methylocystis iwaonis sp. nov., a type II methane-oxidizing bacterium from surface soil of a rice paddy field in Japan, and emended description of the genus Methylocystis (ex Whittenbury et al. 1970) Bowman et al. 1993.</title>
        <authorList>
            <person name="Kaise H."/>
            <person name="Sawadogo J.B."/>
            <person name="Alam M.S."/>
            <person name="Ueno C."/>
            <person name="Dianou D."/>
            <person name="Shinjo R."/>
            <person name="Asakawa S."/>
        </authorList>
    </citation>
    <scope>NUCLEOTIDE SEQUENCE [LARGE SCALE GENOMIC DNA]</scope>
    <source>
        <strain evidence="2 3">SS37A-Re</strain>
    </source>
</reference>
<gene>
    <name evidence="2" type="ORF">SS37A_42600</name>
</gene>
<proteinExistence type="predicted"/>
<evidence type="ECO:0000313" key="2">
    <source>
        <dbReference type="EMBL" id="BDV36730.1"/>
    </source>
</evidence>
<keyword evidence="2" id="KW-0614">Plasmid</keyword>
<sequence>MTETALEKAQRKFEQAKAALDAVKAHEAAAKRKKDTRRKIVLGGALLELAKTDNDVSELVTKLIAGLAREHDKKLFEKSVRKESSPEPEKVEPPVVQPVVTPAQTPAPQQLDPSSAMPGDVRPKFRPDTPEI</sequence>
<dbReference type="Proteomes" id="UP001317629">
    <property type="component" value="Plasmid pSS37A-Re-6"/>
</dbReference>